<dbReference type="EMBL" id="JFBT01000001">
    <property type="protein sequence ID" value="EXG80985.1"/>
    <property type="molecule type" value="Genomic_DNA"/>
</dbReference>
<dbReference type="Proteomes" id="UP000021053">
    <property type="component" value="Unassembled WGS sequence"/>
</dbReference>
<evidence type="ECO:0000256" key="1">
    <source>
        <dbReference type="ARBA" id="ARBA00005709"/>
    </source>
</evidence>
<keyword evidence="8" id="KW-1185">Reference proteome</keyword>
<dbReference type="GO" id="GO:0009288">
    <property type="term" value="C:bacterial-type flagellum"/>
    <property type="evidence" value="ECO:0007669"/>
    <property type="project" value="UniProtKB-SubCell"/>
</dbReference>
<keyword evidence="4" id="KW-0964">Secreted</keyword>
<dbReference type="GO" id="GO:0005576">
    <property type="term" value="C:extracellular region"/>
    <property type="evidence" value="ECO:0007669"/>
    <property type="project" value="UniProtKB-SubCell"/>
</dbReference>
<gene>
    <name evidence="7" type="ORF">CryarDRAFT_2080</name>
</gene>
<dbReference type="Gene3D" id="6.10.10.10">
    <property type="entry name" value="Flagellar export chaperone, C-terminal domain"/>
    <property type="match status" value="1"/>
</dbReference>
<evidence type="ECO:0000313" key="8">
    <source>
        <dbReference type="Proteomes" id="UP000021053"/>
    </source>
</evidence>
<dbReference type="InterPro" id="IPR001492">
    <property type="entry name" value="Flagellin"/>
</dbReference>
<dbReference type="OrthoDB" id="9796789at2"/>
<evidence type="ECO:0000259" key="6">
    <source>
        <dbReference type="Pfam" id="PF00700"/>
    </source>
</evidence>
<evidence type="ECO:0000256" key="3">
    <source>
        <dbReference type="ARBA" id="ARBA00023143"/>
    </source>
</evidence>
<keyword evidence="7" id="KW-0282">Flagellum</keyword>
<name>A0A010YL73_9ACTN</name>
<dbReference type="Pfam" id="PF00669">
    <property type="entry name" value="Flagellin_N"/>
    <property type="match status" value="1"/>
</dbReference>
<evidence type="ECO:0000259" key="5">
    <source>
        <dbReference type="Pfam" id="PF00669"/>
    </source>
</evidence>
<dbReference type="PRINTS" id="PR00207">
    <property type="entry name" value="FLAGELLIN"/>
</dbReference>
<dbReference type="GO" id="GO:0005198">
    <property type="term" value="F:structural molecule activity"/>
    <property type="evidence" value="ECO:0007669"/>
    <property type="project" value="UniProtKB-UniRule"/>
</dbReference>
<dbReference type="PANTHER" id="PTHR42792:SF2">
    <property type="entry name" value="FLAGELLIN"/>
    <property type="match status" value="1"/>
</dbReference>
<dbReference type="HOGENOM" id="CLU_011142_2_0_11"/>
<dbReference type="RefSeq" id="WP_035850133.1">
    <property type="nucleotide sequence ID" value="NZ_KK073874.1"/>
</dbReference>
<evidence type="ECO:0000313" key="7">
    <source>
        <dbReference type="EMBL" id="EXG80985.1"/>
    </source>
</evidence>
<dbReference type="AlphaFoldDB" id="A0A010YL73"/>
<dbReference type="PATRIC" id="fig|927661.3.peg.2045"/>
<feature type="domain" description="Flagellin C-terminal" evidence="6">
    <location>
        <begin position="203"/>
        <end position="288"/>
    </location>
</feature>
<reference evidence="7 8" key="1">
    <citation type="submission" date="2013-07" db="EMBL/GenBank/DDBJ databases">
        <authorList>
            <consortium name="DOE Joint Genome Institute"/>
            <person name="Eisen J."/>
            <person name="Huntemann M."/>
            <person name="Han J."/>
            <person name="Chen A."/>
            <person name="Kyrpides N."/>
            <person name="Mavromatis K."/>
            <person name="Markowitz V."/>
            <person name="Palaniappan K."/>
            <person name="Ivanova N."/>
            <person name="Schaumberg A."/>
            <person name="Pati A."/>
            <person name="Liolios K."/>
            <person name="Nordberg H.P."/>
            <person name="Cantor M.N."/>
            <person name="Hua S.X."/>
            <person name="Woyke T."/>
        </authorList>
    </citation>
    <scope>NUCLEOTIDE SEQUENCE [LARGE SCALE GENOMIC DNA]</scope>
    <source>
        <strain evidence="7 8">DSM 44712</strain>
    </source>
</reference>
<comment type="function">
    <text evidence="4">Flagellin is the subunit protein which polymerizes to form the filaments of bacterial flagella.</text>
</comment>
<comment type="similarity">
    <text evidence="1 4">Belongs to the bacterial flagellin family.</text>
</comment>
<dbReference type="InterPro" id="IPR042187">
    <property type="entry name" value="Flagellin_C_sub2"/>
</dbReference>
<dbReference type="Gene3D" id="1.20.1330.10">
    <property type="entry name" value="f41 fragment of flagellin, N-terminal domain"/>
    <property type="match status" value="1"/>
</dbReference>
<comment type="subcellular location">
    <subcellularLocation>
        <location evidence="4">Secreted</location>
    </subcellularLocation>
    <subcellularLocation>
        <location evidence="4">Bacterial flagellum</location>
    </subcellularLocation>
</comment>
<comment type="caution">
    <text evidence="7">The sequence shown here is derived from an EMBL/GenBank/DDBJ whole genome shotgun (WGS) entry which is preliminary data.</text>
</comment>
<keyword evidence="7" id="KW-0969">Cilium</keyword>
<evidence type="ECO:0000256" key="4">
    <source>
        <dbReference type="RuleBase" id="RU362073"/>
    </source>
</evidence>
<keyword evidence="3 4" id="KW-0975">Bacterial flagellum</keyword>
<dbReference type="SUPFAM" id="SSF64518">
    <property type="entry name" value="Phase 1 flagellin"/>
    <property type="match status" value="1"/>
</dbReference>
<organism evidence="7 8">
    <name type="scientific">Cryptosporangium arvum DSM 44712</name>
    <dbReference type="NCBI Taxonomy" id="927661"/>
    <lineage>
        <taxon>Bacteria</taxon>
        <taxon>Bacillati</taxon>
        <taxon>Actinomycetota</taxon>
        <taxon>Actinomycetes</taxon>
        <taxon>Cryptosporangiales</taxon>
        <taxon>Cryptosporangiaceae</taxon>
        <taxon>Cryptosporangium</taxon>
    </lineage>
</organism>
<proteinExistence type="inferred from homology"/>
<sequence>MSLRINTNVSAANAYRNLSVNDKSVSGSMEKLSSGLRINRAADDAAGLSVSEGLKSQIGGLTVAARNAQDGVNVAQTADGALGETSSILQRMRDLSVQAANSGSQDSDAKAAANTEFQELNKELDRIVSSTKFGSQSLLDGSYNGAFQVDSASKNTNAAAQISIDLTSGSADGALGKAGLTGLNAEGLGVKDLDLTTDASAAIDALDTAIKGVSTVRSQIGAIQNRFEHTINNVNVAIENLSASKSSITDTDMASEMVKFSKNQILQQAGTSMLAQANQSGQGVLKLLG</sequence>
<accession>A0A010YL73</accession>
<evidence type="ECO:0000256" key="2">
    <source>
        <dbReference type="ARBA" id="ARBA00020110"/>
    </source>
</evidence>
<protein>
    <recommendedName>
        <fullName evidence="2 4">Flagellin</fullName>
    </recommendedName>
</protein>
<dbReference type="InterPro" id="IPR046358">
    <property type="entry name" value="Flagellin_C"/>
</dbReference>
<keyword evidence="7" id="KW-0966">Cell projection</keyword>
<dbReference type="Pfam" id="PF00700">
    <property type="entry name" value="Flagellin_C"/>
    <property type="match status" value="1"/>
</dbReference>
<dbReference type="InterPro" id="IPR001029">
    <property type="entry name" value="Flagellin_N"/>
</dbReference>
<feature type="domain" description="Flagellin N-terminal" evidence="5">
    <location>
        <begin position="5"/>
        <end position="142"/>
    </location>
</feature>
<dbReference type="PANTHER" id="PTHR42792">
    <property type="entry name" value="FLAGELLIN"/>
    <property type="match status" value="1"/>
</dbReference>